<gene>
    <name evidence="11" type="ORF">GBK04_25385</name>
</gene>
<feature type="region of interest" description="Disordered" evidence="9">
    <location>
        <begin position="258"/>
        <end position="285"/>
    </location>
</feature>
<keyword evidence="6" id="KW-0238">DNA-binding</keyword>
<comment type="caution">
    <text evidence="11">The sequence shown here is derived from an EMBL/GenBank/DDBJ whole genome shotgun (WGS) entry which is preliminary data.</text>
</comment>
<reference evidence="11 12" key="1">
    <citation type="submission" date="2019-10" db="EMBL/GenBank/DDBJ databases">
        <title>Draft Genome Sequence of Cytophagaceae sp. SJW1-29.</title>
        <authorList>
            <person name="Choi A."/>
        </authorList>
    </citation>
    <scope>NUCLEOTIDE SEQUENCE [LARGE SCALE GENOMIC DNA]</scope>
    <source>
        <strain evidence="11 12">SJW1-29</strain>
    </source>
</reference>
<dbReference type="EMBL" id="WHLY01000002">
    <property type="protein sequence ID" value="MPR36583.1"/>
    <property type="molecule type" value="Genomic_DNA"/>
</dbReference>
<name>A0A7C9BL07_9BACT</name>
<protein>
    <recommendedName>
        <fullName evidence="8">Methyltransferase</fullName>
        <ecNumber evidence="8">2.1.1.-</ecNumber>
    </recommendedName>
</protein>
<keyword evidence="3 11" id="KW-0808">Transferase</keyword>
<dbReference type="SUPFAM" id="SSF53335">
    <property type="entry name" value="S-adenosyl-L-methionine-dependent methyltransferases"/>
    <property type="match status" value="1"/>
</dbReference>
<keyword evidence="4" id="KW-0949">S-adenosyl-L-methionine</keyword>
<dbReference type="Pfam" id="PF01555">
    <property type="entry name" value="N6_N4_Mtase"/>
    <property type="match status" value="1"/>
</dbReference>
<evidence type="ECO:0000256" key="4">
    <source>
        <dbReference type="ARBA" id="ARBA00022691"/>
    </source>
</evidence>
<evidence type="ECO:0000256" key="7">
    <source>
        <dbReference type="ARBA" id="ARBA00049120"/>
    </source>
</evidence>
<dbReference type="GO" id="GO:0003677">
    <property type="term" value="F:DNA binding"/>
    <property type="evidence" value="ECO:0007669"/>
    <property type="project" value="UniProtKB-KW"/>
</dbReference>
<comment type="similarity">
    <text evidence="1">Belongs to the N(4)/N(6)-methyltransferase family. N(4) subfamily.</text>
</comment>
<dbReference type="PROSITE" id="PS00093">
    <property type="entry name" value="N4_MTASE"/>
    <property type="match status" value="1"/>
</dbReference>
<evidence type="ECO:0000256" key="6">
    <source>
        <dbReference type="ARBA" id="ARBA00023125"/>
    </source>
</evidence>
<keyword evidence="5" id="KW-0680">Restriction system</keyword>
<keyword evidence="2 11" id="KW-0489">Methyltransferase</keyword>
<feature type="compositionally biased region" description="Polar residues" evidence="9">
    <location>
        <begin position="132"/>
        <end position="146"/>
    </location>
</feature>
<feature type="region of interest" description="Disordered" evidence="9">
    <location>
        <begin position="131"/>
        <end position="152"/>
    </location>
</feature>
<dbReference type="PRINTS" id="PR00508">
    <property type="entry name" value="S21N4MTFRASE"/>
</dbReference>
<dbReference type="EC" id="2.1.1.-" evidence="8"/>
<dbReference type="InterPro" id="IPR001091">
    <property type="entry name" value="RM_Methyltransferase"/>
</dbReference>
<dbReference type="InterPro" id="IPR002941">
    <property type="entry name" value="DNA_methylase_N4/N6"/>
</dbReference>
<dbReference type="AlphaFoldDB" id="A0A7C9BL07"/>
<dbReference type="GO" id="GO:0009307">
    <property type="term" value="P:DNA restriction-modification system"/>
    <property type="evidence" value="ECO:0007669"/>
    <property type="project" value="UniProtKB-KW"/>
</dbReference>
<evidence type="ECO:0000256" key="8">
    <source>
        <dbReference type="RuleBase" id="RU362026"/>
    </source>
</evidence>
<evidence type="ECO:0000313" key="12">
    <source>
        <dbReference type="Proteomes" id="UP000479293"/>
    </source>
</evidence>
<keyword evidence="12" id="KW-1185">Reference proteome</keyword>
<evidence type="ECO:0000256" key="5">
    <source>
        <dbReference type="ARBA" id="ARBA00022747"/>
    </source>
</evidence>
<evidence type="ECO:0000259" key="10">
    <source>
        <dbReference type="Pfam" id="PF01555"/>
    </source>
</evidence>
<dbReference type="Proteomes" id="UP000479293">
    <property type="component" value="Unassembled WGS sequence"/>
</dbReference>
<evidence type="ECO:0000256" key="9">
    <source>
        <dbReference type="SAM" id="MobiDB-lite"/>
    </source>
</evidence>
<evidence type="ECO:0000256" key="2">
    <source>
        <dbReference type="ARBA" id="ARBA00022603"/>
    </source>
</evidence>
<evidence type="ECO:0000256" key="3">
    <source>
        <dbReference type="ARBA" id="ARBA00022679"/>
    </source>
</evidence>
<evidence type="ECO:0000313" key="11">
    <source>
        <dbReference type="EMBL" id="MPR36583.1"/>
    </source>
</evidence>
<dbReference type="InterPro" id="IPR017985">
    <property type="entry name" value="MeTrfase_CN4_CS"/>
</dbReference>
<dbReference type="GO" id="GO:0015667">
    <property type="term" value="F:site-specific DNA-methyltransferase (cytosine-N4-specific) activity"/>
    <property type="evidence" value="ECO:0007669"/>
    <property type="project" value="UniProtKB-EC"/>
</dbReference>
<dbReference type="RefSeq" id="WP_152764622.1">
    <property type="nucleotide sequence ID" value="NZ_WHLY01000002.1"/>
</dbReference>
<dbReference type="InterPro" id="IPR029063">
    <property type="entry name" value="SAM-dependent_MTases_sf"/>
</dbReference>
<accession>A0A7C9BL07</accession>
<organism evidence="11 12">
    <name type="scientific">Salmonirosea aquatica</name>
    <dbReference type="NCBI Taxonomy" id="2654236"/>
    <lineage>
        <taxon>Bacteria</taxon>
        <taxon>Pseudomonadati</taxon>
        <taxon>Bacteroidota</taxon>
        <taxon>Cytophagia</taxon>
        <taxon>Cytophagales</taxon>
        <taxon>Spirosomataceae</taxon>
        <taxon>Salmonirosea</taxon>
    </lineage>
</organism>
<sequence>MVELNKIHPADCLTGLTTLPDRCINTCVTSPPYYALRDYGIKKTVWPEIRYRLFGFEIAVPAVECCLGLEDTPEAFIGHMVHVFRQVHRVLKDEGTCWINIGDSYWAGKGKSGQSYSSEYQNERYNAGRSFNGAQHQIGGKNQTRPTDQKHTEIKSKDMIGIPWMLAFALRADGWYLRQDIIWNKPNPMPESVSDRCTKAHEYIFLLSKNPSYYFDAEAIKTARKVDIKHQKYAWGRAIDGSLDDVRKGNGVEIRKNEHSKKVNSRIPRPSIDSRGGNQAHGDIPCQTEKANKRSVWTVATRPYKEAHFATFPEHLIVDCIKAGCPVGGIVLDPFMGAGTTAVVARKMGRNYIGFEIKPEYRALSENRLHANLGLFQ</sequence>
<evidence type="ECO:0000256" key="1">
    <source>
        <dbReference type="ARBA" id="ARBA00010203"/>
    </source>
</evidence>
<feature type="domain" description="DNA methylase N-4/N-6" evidence="10">
    <location>
        <begin position="24"/>
        <end position="365"/>
    </location>
</feature>
<dbReference type="GO" id="GO:0032259">
    <property type="term" value="P:methylation"/>
    <property type="evidence" value="ECO:0007669"/>
    <property type="project" value="UniProtKB-KW"/>
</dbReference>
<comment type="catalytic activity">
    <reaction evidence="7">
        <text>a 2'-deoxycytidine in DNA + S-adenosyl-L-methionine = an N(4)-methyl-2'-deoxycytidine in DNA + S-adenosyl-L-homocysteine + H(+)</text>
        <dbReference type="Rhea" id="RHEA:16857"/>
        <dbReference type="Rhea" id="RHEA-COMP:11369"/>
        <dbReference type="Rhea" id="RHEA-COMP:13674"/>
        <dbReference type="ChEBI" id="CHEBI:15378"/>
        <dbReference type="ChEBI" id="CHEBI:57856"/>
        <dbReference type="ChEBI" id="CHEBI:59789"/>
        <dbReference type="ChEBI" id="CHEBI:85452"/>
        <dbReference type="ChEBI" id="CHEBI:137933"/>
        <dbReference type="EC" id="2.1.1.113"/>
    </reaction>
</comment>
<proteinExistence type="inferred from homology"/>
<dbReference type="GO" id="GO:0008170">
    <property type="term" value="F:N-methyltransferase activity"/>
    <property type="evidence" value="ECO:0007669"/>
    <property type="project" value="InterPro"/>
</dbReference>
<dbReference type="Gene3D" id="3.40.50.150">
    <property type="entry name" value="Vaccinia Virus protein VP39"/>
    <property type="match status" value="1"/>
</dbReference>